<dbReference type="GO" id="GO:0046872">
    <property type="term" value="F:metal ion binding"/>
    <property type="evidence" value="ECO:0007669"/>
    <property type="project" value="UniProtKB-KW"/>
</dbReference>
<dbReference type="InterPro" id="IPR011249">
    <property type="entry name" value="Metalloenz_LuxS/M16"/>
</dbReference>
<name>I2CPC3_NANGC</name>
<keyword evidence="1" id="KW-0479">Metal-binding</keyword>
<reference evidence="4" key="2">
    <citation type="journal article" date="2012" name="Nat. Commun.">
        <title>Draft genome sequence and genetic transformation of the oleaginous alga Nannochloropis gaditana.</title>
        <authorList>
            <person name="Radakovits R."/>
            <person name="Jinkerson R.E."/>
            <person name="Fuerstenberg S.I."/>
            <person name="Tae H."/>
            <person name="Settlage R.E."/>
            <person name="Boore J.L."/>
            <person name="Posewitz M.C."/>
        </authorList>
    </citation>
    <scope>NUCLEOTIDE SEQUENCE</scope>
    <source>
        <strain evidence="4">CCMP526</strain>
    </source>
</reference>
<dbReference type="AlphaFoldDB" id="I2CPC3"/>
<dbReference type="EMBL" id="JU965945">
    <property type="protein sequence ID" value="AFJ68756.1"/>
    <property type="molecule type" value="mRNA"/>
</dbReference>
<dbReference type="SUPFAM" id="SSF63411">
    <property type="entry name" value="LuxS/MPP-like metallohydrolase"/>
    <property type="match status" value="2"/>
</dbReference>
<reference evidence="4" key="1">
    <citation type="journal article" date="2012" name="Bioengineered">
        <title>Additional insights into the genome of the oleaginous model alga Nannochloropsis gaditana.</title>
        <authorList>
            <person name="Jinkerson R.E."/>
            <person name="Radakovits R."/>
            <person name="Posewitz M.C."/>
        </authorList>
    </citation>
    <scope>NUCLEOTIDE SEQUENCE</scope>
    <source>
        <strain evidence="4">CCMP526</strain>
    </source>
</reference>
<feature type="domain" description="Peptidase M16 middle/third" evidence="2">
    <location>
        <begin position="1"/>
        <end position="112"/>
    </location>
</feature>
<dbReference type="InterPro" id="IPR054734">
    <property type="entry name" value="PqqF-like_C_4"/>
</dbReference>
<protein>
    <submittedName>
        <fullName evidence="4">Uncharacterized protein</fullName>
    </submittedName>
</protein>
<dbReference type="InterPro" id="IPR032632">
    <property type="entry name" value="Peptidase_M16_M"/>
</dbReference>
<dbReference type="PANTHER" id="PTHR43690">
    <property type="entry name" value="NARDILYSIN"/>
    <property type="match status" value="1"/>
</dbReference>
<organism evidence="4">
    <name type="scientific">Nannochloropsis gaditana (strain CCMP526)</name>
    <name type="common">Green microalga</name>
    <name type="synonym">Microchloropsis gaditana</name>
    <dbReference type="NCBI Taxonomy" id="1093141"/>
    <lineage>
        <taxon>Eukaryota</taxon>
        <taxon>Sar</taxon>
        <taxon>Stramenopiles</taxon>
        <taxon>Ochrophyta</taxon>
        <taxon>Eustigmatophyceae</taxon>
        <taxon>Eustigmatales</taxon>
        <taxon>Monodopsidaceae</taxon>
        <taxon>Nannochloropsis</taxon>
    </lineage>
</organism>
<proteinExistence type="evidence at transcript level"/>
<dbReference type="Pfam" id="PF22456">
    <property type="entry name" value="PqqF-like_C_4"/>
    <property type="match status" value="1"/>
</dbReference>
<evidence type="ECO:0000313" key="4">
    <source>
        <dbReference type="EMBL" id="AFJ68756.1"/>
    </source>
</evidence>
<dbReference type="InterPro" id="IPR050626">
    <property type="entry name" value="Peptidase_M16"/>
</dbReference>
<sequence length="362" mass="40170">MLTRMVTDKLAEYSYNAALAGLHYSLSAQVLQSSLTVAVQGYNHKLPLLTQTILEALAGFKGGEEDSELFRRLHDRLLKDYANDLLAQPYQLAMAATAHLLVVPYSTRDKLEAARTLTPSLLRSFLPRLLHQCRLEALVYGNATEAQAMALFERTRTALKRPTPLPAPVLRGLGWRVVSLEEGEEVHYRAACENPEEPNHGVQVSYQLGPQSVPLSTRLDLLVLLLKDEAFNELRTKQQLGYIVFCAASGANRHILSLSFLIQTVKDPSIALAAIDAFLDYARTYLRGMSAEDYAANVSALVDAKLEKPKNYAEQGNRYWNEIGKGAYLFDRAELEAAEAKTISKEELIEFLGACVGRREGG</sequence>
<feature type="domain" description="Coenzyme PQQ synthesis protein F-like C-terminal lobe" evidence="3">
    <location>
        <begin position="221"/>
        <end position="320"/>
    </location>
</feature>
<gene>
    <name evidence="4" type="ORF">NGATSA_3053900</name>
</gene>
<dbReference type="Pfam" id="PF16187">
    <property type="entry name" value="Peptidase_M16_M"/>
    <property type="match status" value="1"/>
</dbReference>
<feature type="non-terminal residue" evidence="4">
    <location>
        <position position="362"/>
    </location>
</feature>
<dbReference type="PANTHER" id="PTHR43690:SF18">
    <property type="entry name" value="INSULIN-DEGRADING ENZYME-RELATED"/>
    <property type="match status" value="1"/>
</dbReference>
<dbReference type="Gene3D" id="3.30.830.10">
    <property type="entry name" value="Metalloenzyme, LuxS/M16 peptidase-like"/>
    <property type="match status" value="2"/>
</dbReference>
<evidence type="ECO:0000259" key="3">
    <source>
        <dbReference type="Pfam" id="PF22456"/>
    </source>
</evidence>
<accession>I2CPC3</accession>
<evidence type="ECO:0000256" key="1">
    <source>
        <dbReference type="ARBA" id="ARBA00022723"/>
    </source>
</evidence>
<evidence type="ECO:0000259" key="2">
    <source>
        <dbReference type="Pfam" id="PF16187"/>
    </source>
</evidence>